<comment type="similarity">
    <text evidence="1">Belongs to the ABC transporter superfamily.</text>
</comment>
<dbReference type="PANTHER" id="PTHR42711">
    <property type="entry name" value="ABC TRANSPORTER ATP-BINDING PROTEIN"/>
    <property type="match status" value="1"/>
</dbReference>
<dbReference type="EMBL" id="AEXN01000011">
    <property type="protein sequence ID" value="EGC84572.1"/>
    <property type="molecule type" value="Genomic_DNA"/>
</dbReference>
<dbReference type="Pfam" id="PF00005">
    <property type="entry name" value="ABC_tran"/>
    <property type="match status" value="1"/>
</dbReference>
<dbReference type="Gene3D" id="3.40.50.300">
    <property type="entry name" value="P-loop containing nucleotide triphosphate hydrolases"/>
    <property type="match status" value="1"/>
</dbReference>
<accession>F0GYY8</accession>
<dbReference type="PANTHER" id="PTHR42711:SF5">
    <property type="entry name" value="ABC TRANSPORTER ATP-BINDING PROTEIN NATA"/>
    <property type="match status" value="1"/>
</dbReference>
<evidence type="ECO:0000256" key="1">
    <source>
        <dbReference type="ARBA" id="ARBA00005417"/>
    </source>
</evidence>
<dbReference type="SUPFAM" id="SSF52540">
    <property type="entry name" value="P-loop containing nucleoside triphosphate hydrolases"/>
    <property type="match status" value="1"/>
</dbReference>
<dbReference type="InterPro" id="IPR003439">
    <property type="entry name" value="ABC_transporter-like_ATP-bd"/>
</dbReference>
<evidence type="ECO:0000313" key="7">
    <source>
        <dbReference type="Proteomes" id="UP000005277"/>
    </source>
</evidence>
<keyword evidence="3" id="KW-0547">Nucleotide-binding</keyword>
<evidence type="ECO:0000256" key="2">
    <source>
        <dbReference type="ARBA" id="ARBA00022448"/>
    </source>
</evidence>
<dbReference type="GO" id="GO:0016887">
    <property type="term" value="F:ATP hydrolysis activity"/>
    <property type="evidence" value="ECO:0007669"/>
    <property type="project" value="InterPro"/>
</dbReference>
<keyword evidence="4 6" id="KW-0067">ATP-binding</keyword>
<sequence>MEIMLETRNLTKKIKGQMILEDVSIKVEKGKIYGLLGPNSAGKSTLLKVITKAMNSTSGDIFLKEKACVHKI</sequence>
<protein>
    <submittedName>
        <fullName evidence="6">Mutacin ABC transporter, ATP-binding protein MutF domain protein</fullName>
    </submittedName>
</protein>
<gene>
    <name evidence="6" type="ORF">HMPREF9246_0465</name>
</gene>
<keyword evidence="2" id="KW-0813">Transport</keyword>
<proteinExistence type="inferred from homology"/>
<dbReference type="Proteomes" id="UP000005277">
    <property type="component" value="Unassembled WGS sequence"/>
</dbReference>
<dbReference type="GO" id="GO:0005524">
    <property type="term" value="F:ATP binding"/>
    <property type="evidence" value="ECO:0007669"/>
    <property type="project" value="UniProtKB-KW"/>
</dbReference>
<dbReference type="RefSeq" id="WP_004816811.1">
    <property type="nucleotide sequence ID" value="NZ_AEXN01000011.1"/>
</dbReference>
<evidence type="ECO:0000256" key="4">
    <source>
        <dbReference type="ARBA" id="ARBA00022840"/>
    </source>
</evidence>
<comment type="caution">
    <text evidence="6">The sequence shown here is derived from an EMBL/GenBank/DDBJ whole genome shotgun (WGS) entry which is preliminary data.</text>
</comment>
<keyword evidence="7" id="KW-1185">Reference proteome</keyword>
<name>F0GYY8_9FIRM</name>
<organism evidence="6 7">
    <name type="scientific">Anaerococcus hydrogenalis ACS-025-V-Sch4</name>
    <dbReference type="NCBI Taxonomy" id="879306"/>
    <lineage>
        <taxon>Bacteria</taxon>
        <taxon>Bacillati</taxon>
        <taxon>Bacillota</taxon>
        <taxon>Tissierellia</taxon>
        <taxon>Tissierellales</taxon>
        <taxon>Peptoniphilaceae</taxon>
        <taxon>Anaerococcus</taxon>
    </lineage>
</organism>
<dbReference type="InterPro" id="IPR027417">
    <property type="entry name" value="P-loop_NTPase"/>
</dbReference>
<evidence type="ECO:0000256" key="3">
    <source>
        <dbReference type="ARBA" id="ARBA00022741"/>
    </source>
</evidence>
<evidence type="ECO:0000313" key="6">
    <source>
        <dbReference type="EMBL" id="EGC84572.1"/>
    </source>
</evidence>
<dbReference type="InterPro" id="IPR050763">
    <property type="entry name" value="ABC_transporter_ATP-binding"/>
</dbReference>
<dbReference type="AlphaFoldDB" id="F0GYY8"/>
<reference evidence="6 7" key="1">
    <citation type="submission" date="2011-01" db="EMBL/GenBank/DDBJ databases">
        <authorList>
            <person name="Durkin A.S."/>
            <person name="Madupu R."/>
            <person name="Torralba M."/>
            <person name="Gillis M."/>
            <person name="Methe B."/>
            <person name="Sutton G."/>
            <person name="Nelson K.E."/>
        </authorList>
    </citation>
    <scope>NUCLEOTIDE SEQUENCE [LARGE SCALE GENOMIC DNA]</scope>
    <source>
        <strain evidence="6 7">ACS-025-V-Sch4</strain>
    </source>
</reference>
<feature type="domain" description="ABC transporter" evidence="5">
    <location>
        <begin position="20"/>
        <end position="67"/>
    </location>
</feature>
<evidence type="ECO:0000259" key="5">
    <source>
        <dbReference type="Pfam" id="PF00005"/>
    </source>
</evidence>